<dbReference type="Proteomes" id="UP000198211">
    <property type="component" value="Unassembled WGS sequence"/>
</dbReference>
<evidence type="ECO:0000313" key="2">
    <source>
        <dbReference type="Proteomes" id="UP000198211"/>
    </source>
</evidence>
<comment type="caution">
    <text evidence="1">The sequence shown here is derived from an EMBL/GenBank/DDBJ whole genome shotgun (WGS) entry which is preliminary data.</text>
</comment>
<dbReference type="AlphaFoldDB" id="A0A225W9E5"/>
<accession>A0A225W9E5</accession>
<evidence type="ECO:0000313" key="1">
    <source>
        <dbReference type="EMBL" id="OWZ14205.1"/>
    </source>
</evidence>
<dbReference type="EMBL" id="NBNE01001391">
    <property type="protein sequence ID" value="OWZ14205.1"/>
    <property type="molecule type" value="Genomic_DNA"/>
</dbReference>
<dbReference type="OrthoDB" id="131396at2759"/>
<keyword evidence="2" id="KW-1185">Reference proteome</keyword>
<reference evidence="2" key="1">
    <citation type="submission" date="2017-03" db="EMBL/GenBank/DDBJ databases">
        <title>Phytopthora megakarya and P. palmivora, two closely related causual agents of cacao black pod achieved similar genome size and gene model numbers by different mechanisms.</title>
        <authorList>
            <person name="Ali S."/>
            <person name="Shao J."/>
            <person name="Larry D.J."/>
            <person name="Kronmiller B."/>
            <person name="Shen D."/>
            <person name="Strem M.D."/>
            <person name="Melnick R.L."/>
            <person name="Guiltinan M.J."/>
            <person name="Tyler B.M."/>
            <person name="Meinhardt L.W."/>
            <person name="Bailey B.A."/>
        </authorList>
    </citation>
    <scope>NUCLEOTIDE SEQUENCE [LARGE SCALE GENOMIC DNA]</scope>
    <source>
        <strain evidence="2">zdho120</strain>
    </source>
</reference>
<sequence>MNTFRKFDGKWIRRNPDDFMGAEVRLAKGLSCGDAQVALLNLTMEKVEKLDDAGHSKLNGEDGTRDALSNKFKPINSQLLESIAKLLANKLLRDSSLPDYKKTTMISVVIFEWLVSQIRLLDKPFSWEMPLAEVPDISEMKEVLKGPDETMRILVGQGILFLRTLGSGIVKTNRKSVFRYEFSSCGDFVIISKIREWYDEVLQKQILPQLKEELKGLNML</sequence>
<proteinExistence type="predicted"/>
<name>A0A225W9E5_9STRA</name>
<gene>
    <name evidence="1" type="ORF">PHMEG_00012354</name>
</gene>
<protein>
    <submittedName>
        <fullName evidence="1">Uncharacterized protein</fullName>
    </submittedName>
</protein>
<organism evidence="1 2">
    <name type="scientific">Phytophthora megakarya</name>
    <dbReference type="NCBI Taxonomy" id="4795"/>
    <lineage>
        <taxon>Eukaryota</taxon>
        <taxon>Sar</taxon>
        <taxon>Stramenopiles</taxon>
        <taxon>Oomycota</taxon>
        <taxon>Peronosporomycetes</taxon>
        <taxon>Peronosporales</taxon>
        <taxon>Peronosporaceae</taxon>
        <taxon>Phytophthora</taxon>
    </lineage>
</organism>